<evidence type="ECO:0000256" key="12">
    <source>
        <dbReference type="ARBA" id="ARBA00049187"/>
    </source>
</evidence>
<dbReference type="Proteomes" id="UP000295788">
    <property type="component" value="Unassembled WGS sequence"/>
</dbReference>
<dbReference type="Gene3D" id="3.50.50.60">
    <property type="entry name" value="FAD/NAD(P)-binding domain"/>
    <property type="match status" value="2"/>
</dbReference>
<evidence type="ECO:0000256" key="11">
    <source>
        <dbReference type="ARBA" id="ARBA00023284"/>
    </source>
</evidence>
<evidence type="ECO:0000256" key="5">
    <source>
        <dbReference type="ARBA" id="ARBA00022490"/>
    </source>
</evidence>
<dbReference type="PRINTS" id="PR00368">
    <property type="entry name" value="FADPNR"/>
</dbReference>
<evidence type="ECO:0000256" key="13">
    <source>
        <dbReference type="PIRSR" id="PIRSR000350-2"/>
    </source>
</evidence>
<comment type="caution">
    <text evidence="19">The sequence shown here is derived from an EMBL/GenBank/DDBJ whole genome shotgun (WGS) entry which is preliminary data.</text>
</comment>
<dbReference type="SUPFAM" id="SSF51905">
    <property type="entry name" value="FAD/NAD(P)-binding domain"/>
    <property type="match status" value="1"/>
</dbReference>
<dbReference type="FunFam" id="3.30.390.30:FF:000001">
    <property type="entry name" value="Dihydrolipoyl dehydrogenase"/>
    <property type="match status" value="1"/>
</dbReference>
<dbReference type="PRINTS" id="PR00411">
    <property type="entry name" value="PNDRDTASEI"/>
</dbReference>
<sequence>MSEQQQFDVAFIGGGPGGYVAAIRAAQLGLKVAVVEKERLGGTCLHHGCIPSKSLLRSAEIYRNAKEGEEFGIIAQNVTFNFAQVQERKRKVVDQLTKGIEHLFKKNKITVFEGFGRIVGTSSTAPENGTVSIEKANGEKETISAKNVIIATGSRPRSLPGLQIDGTYVMTSDEALEMQELPKSMIIIGGGVIGMEWASLLNDFGVDVTVIEFLPRILPLEDEEISKDMTRVMKKRRVKIHTSTAVIPESVKVVDGHVELEAKKGDQIIQFSADKVLVSVGRIANTENIGLENTKVEVERGVIKVNEFFQTAEPNVYAIGDVIGGLQLAHVASHEGIIAVEHIAGKDPRPMDYLAVSKCTFTSPEVASVGMSEDEAKEKGYEVKVGKFQFRGIGKALVHGEVDGFVKIVADKNTNELLGVHMIGPHVTDMITEAGLAKVLKATPWEIAHTIHPHPTLSEAVLEATLDVDGKAIHA</sequence>
<evidence type="ECO:0000256" key="7">
    <source>
        <dbReference type="ARBA" id="ARBA00022827"/>
    </source>
</evidence>
<comment type="similarity">
    <text evidence="2 16">Belongs to the class-I pyridine nucleotide-disulfide oxidoreductase family.</text>
</comment>
<dbReference type="PANTHER" id="PTHR22912:SF217">
    <property type="entry name" value="DIHYDROLIPOYL DEHYDROGENASE"/>
    <property type="match status" value="1"/>
</dbReference>
<dbReference type="RefSeq" id="WP_132766927.1">
    <property type="nucleotide sequence ID" value="NZ_SMAB01000002.1"/>
</dbReference>
<accession>A0A4R3KJW9</accession>
<evidence type="ECO:0000256" key="15">
    <source>
        <dbReference type="PIRSR" id="PIRSR000350-4"/>
    </source>
</evidence>
<keyword evidence="7 14" id="KW-0274">FAD</keyword>
<evidence type="ECO:0000256" key="6">
    <source>
        <dbReference type="ARBA" id="ARBA00022630"/>
    </source>
</evidence>
<feature type="binding site" evidence="14">
    <location>
        <begin position="189"/>
        <end position="196"/>
    </location>
    <ligand>
        <name>NAD(+)</name>
        <dbReference type="ChEBI" id="CHEBI:57540"/>
    </ligand>
</feature>
<comment type="catalytic activity">
    <reaction evidence="12 16">
        <text>N(6)-[(R)-dihydrolipoyl]-L-lysyl-[protein] + NAD(+) = N(6)-[(R)-lipoyl]-L-lysyl-[protein] + NADH + H(+)</text>
        <dbReference type="Rhea" id="RHEA:15045"/>
        <dbReference type="Rhea" id="RHEA-COMP:10474"/>
        <dbReference type="Rhea" id="RHEA-COMP:10475"/>
        <dbReference type="ChEBI" id="CHEBI:15378"/>
        <dbReference type="ChEBI" id="CHEBI:57540"/>
        <dbReference type="ChEBI" id="CHEBI:57945"/>
        <dbReference type="ChEBI" id="CHEBI:83099"/>
        <dbReference type="ChEBI" id="CHEBI:83100"/>
        <dbReference type="EC" id="1.8.1.4"/>
    </reaction>
</comment>
<dbReference type="InterPro" id="IPR001100">
    <property type="entry name" value="Pyr_nuc-diS_OxRdtase"/>
</dbReference>
<keyword evidence="14" id="KW-0547">Nucleotide-binding</keyword>
<dbReference type="InterPro" id="IPR006258">
    <property type="entry name" value="Lipoamide_DH"/>
</dbReference>
<dbReference type="InterPro" id="IPR016156">
    <property type="entry name" value="FAD/NAD-linked_Rdtase_dimer_sf"/>
</dbReference>
<dbReference type="EC" id="1.8.1.4" evidence="3 16"/>
<dbReference type="InterPro" id="IPR004099">
    <property type="entry name" value="Pyr_nucl-diS_OxRdtase_dimer"/>
</dbReference>
<evidence type="ECO:0000256" key="16">
    <source>
        <dbReference type="RuleBase" id="RU003692"/>
    </source>
</evidence>
<reference evidence="19 20" key="1">
    <citation type="submission" date="2019-03" db="EMBL/GenBank/DDBJ databases">
        <title>Genomic Encyclopedia of Type Strains, Phase IV (KMG-IV): sequencing the most valuable type-strain genomes for metagenomic binning, comparative biology and taxonomic classification.</title>
        <authorList>
            <person name="Goeker M."/>
        </authorList>
    </citation>
    <scope>NUCLEOTIDE SEQUENCE [LARGE SCALE GENOMIC DNA]</scope>
    <source>
        <strain evidence="19 20">DSM 23802</strain>
    </source>
</reference>
<keyword evidence="20" id="KW-1185">Reference proteome</keyword>
<dbReference type="EMBL" id="SMAB01000002">
    <property type="protein sequence ID" value="TCS84063.1"/>
    <property type="molecule type" value="Genomic_DNA"/>
</dbReference>
<proteinExistence type="inferred from homology"/>
<name>A0A4R3KJW9_9BACI</name>
<dbReference type="GO" id="GO:0006103">
    <property type="term" value="P:2-oxoglutarate metabolic process"/>
    <property type="evidence" value="ECO:0007669"/>
    <property type="project" value="TreeGrafter"/>
</dbReference>
<feature type="binding site" evidence="14">
    <location>
        <position position="53"/>
    </location>
    <ligand>
        <name>FAD</name>
        <dbReference type="ChEBI" id="CHEBI:57692"/>
    </ligand>
</feature>
<dbReference type="GO" id="GO:0004148">
    <property type="term" value="F:dihydrolipoyl dehydrogenase (NADH) activity"/>
    <property type="evidence" value="ECO:0007669"/>
    <property type="project" value="UniProtKB-EC"/>
</dbReference>
<evidence type="ECO:0000313" key="19">
    <source>
        <dbReference type="EMBL" id="TCS84063.1"/>
    </source>
</evidence>
<dbReference type="OrthoDB" id="9800167at2"/>
<evidence type="ECO:0000259" key="18">
    <source>
        <dbReference type="Pfam" id="PF07992"/>
    </source>
</evidence>
<feature type="binding site" evidence="14">
    <location>
        <position position="321"/>
    </location>
    <ligand>
        <name>FAD</name>
        <dbReference type="ChEBI" id="CHEBI:57692"/>
    </ligand>
</feature>
<comment type="subcellular location">
    <subcellularLocation>
        <location evidence="1">Cytoplasm</location>
    </subcellularLocation>
</comment>
<protein>
    <recommendedName>
        <fullName evidence="4 16">Dihydrolipoyl dehydrogenase</fullName>
        <ecNumber evidence="3 16">1.8.1.4</ecNumber>
    </recommendedName>
</protein>
<evidence type="ECO:0000256" key="14">
    <source>
        <dbReference type="PIRSR" id="PIRSR000350-3"/>
    </source>
</evidence>
<dbReference type="Pfam" id="PF07992">
    <property type="entry name" value="Pyr_redox_2"/>
    <property type="match status" value="1"/>
</dbReference>
<dbReference type="NCBIfam" id="TIGR01350">
    <property type="entry name" value="lipoamide_DH"/>
    <property type="match status" value="1"/>
</dbReference>
<feature type="domain" description="Pyridine nucleotide-disulphide oxidoreductase dimerisation" evidence="17">
    <location>
        <begin position="356"/>
        <end position="464"/>
    </location>
</feature>
<dbReference type="InterPro" id="IPR036188">
    <property type="entry name" value="FAD/NAD-bd_sf"/>
</dbReference>
<dbReference type="PANTHER" id="PTHR22912">
    <property type="entry name" value="DISULFIDE OXIDOREDUCTASE"/>
    <property type="match status" value="1"/>
</dbReference>
<evidence type="ECO:0000256" key="2">
    <source>
        <dbReference type="ARBA" id="ARBA00007532"/>
    </source>
</evidence>
<evidence type="ECO:0000256" key="8">
    <source>
        <dbReference type="ARBA" id="ARBA00023002"/>
    </source>
</evidence>
<dbReference type="Pfam" id="PF02852">
    <property type="entry name" value="Pyr_redox_dim"/>
    <property type="match status" value="1"/>
</dbReference>
<keyword evidence="10" id="KW-1015">Disulfide bond</keyword>
<feature type="active site" description="Proton acceptor" evidence="13">
    <location>
        <position position="454"/>
    </location>
</feature>
<dbReference type="InterPro" id="IPR023753">
    <property type="entry name" value="FAD/NAD-binding_dom"/>
</dbReference>
<dbReference type="PROSITE" id="PS00076">
    <property type="entry name" value="PYRIDINE_REDOX_1"/>
    <property type="match status" value="1"/>
</dbReference>
<keyword evidence="6 16" id="KW-0285">Flavoprotein</keyword>
<feature type="disulfide bond" description="Redox-active" evidence="15">
    <location>
        <begin position="44"/>
        <end position="49"/>
    </location>
</feature>
<evidence type="ECO:0000313" key="20">
    <source>
        <dbReference type="Proteomes" id="UP000295788"/>
    </source>
</evidence>
<comment type="cofactor">
    <cofactor evidence="14 16">
        <name>FAD</name>
        <dbReference type="ChEBI" id="CHEBI:57692"/>
    </cofactor>
    <text evidence="14 16">Binds 1 FAD per subunit.</text>
</comment>
<dbReference type="FunFam" id="3.50.50.60:FF:000001">
    <property type="entry name" value="Dihydrolipoyl dehydrogenase, mitochondrial"/>
    <property type="match status" value="1"/>
</dbReference>
<dbReference type="GO" id="GO:0005737">
    <property type="term" value="C:cytoplasm"/>
    <property type="evidence" value="ECO:0007669"/>
    <property type="project" value="UniProtKB-SubCell"/>
</dbReference>
<keyword evidence="9 14" id="KW-0520">NAD</keyword>
<keyword evidence="5" id="KW-0963">Cytoplasm</keyword>
<keyword evidence="11 16" id="KW-0676">Redox-active center</keyword>
<dbReference type="InterPro" id="IPR012999">
    <property type="entry name" value="Pyr_OxRdtase_I_AS"/>
</dbReference>
<evidence type="ECO:0000256" key="9">
    <source>
        <dbReference type="ARBA" id="ARBA00023027"/>
    </source>
</evidence>
<dbReference type="AlphaFoldDB" id="A0A4R3KJW9"/>
<gene>
    <name evidence="19" type="ORF">EDD72_102104</name>
</gene>
<feature type="domain" description="FAD/NAD(P)-binding" evidence="18">
    <location>
        <begin position="7"/>
        <end position="336"/>
    </location>
</feature>
<evidence type="ECO:0000256" key="10">
    <source>
        <dbReference type="ARBA" id="ARBA00023157"/>
    </source>
</evidence>
<dbReference type="SUPFAM" id="SSF55424">
    <property type="entry name" value="FAD/NAD-linked reductases, dimerisation (C-terminal) domain"/>
    <property type="match status" value="1"/>
</dbReference>
<evidence type="ECO:0000256" key="3">
    <source>
        <dbReference type="ARBA" id="ARBA00012608"/>
    </source>
</evidence>
<evidence type="ECO:0000259" key="17">
    <source>
        <dbReference type="Pfam" id="PF02852"/>
    </source>
</evidence>
<dbReference type="Gene3D" id="3.30.390.30">
    <property type="match status" value="1"/>
</dbReference>
<comment type="miscellaneous">
    <text evidence="16">The active site is a redox-active disulfide bond.</text>
</comment>
<organism evidence="19 20">
    <name type="scientific">Tepidibacillus fermentans</name>
    <dbReference type="NCBI Taxonomy" id="1281767"/>
    <lineage>
        <taxon>Bacteria</taxon>
        <taxon>Bacillati</taxon>
        <taxon>Bacillota</taxon>
        <taxon>Bacilli</taxon>
        <taxon>Bacillales</taxon>
        <taxon>Bacillaceae</taxon>
        <taxon>Tepidibacillus</taxon>
    </lineage>
</organism>
<evidence type="ECO:0000256" key="1">
    <source>
        <dbReference type="ARBA" id="ARBA00004496"/>
    </source>
</evidence>
<feature type="binding site" evidence="14">
    <location>
        <begin position="152"/>
        <end position="154"/>
    </location>
    <ligand>
        <name>FAD</name>
        <dbReference type="ChEBI" id="CHEBI:57692"/>
    </ligand>
</feature>
<evidence type="ECO:0000256" key="4">
    <source>
        <dbReference type="ARBA" id="ARBA00016961"/>
    </source>
</evidence>
<dbReference type="PIRSF" id="PIRSF000350">
    <property type="entry name" value="Mercury_reductase_MerA"/>
    <property type="match status" value="1"/>
</dbReference>
<dbReference type="GO" id="GO:0050660">
    <property type="term" value="F:flavin adenine dinucleotide binding"/>
    <property type="evidence" value="ECO:0007669"/>
    <property type="project" value="InterPro"/>
</dbReference>
<feature type="binding site" evidence="14">
    <location>
        <position position="116"/>
    </location>
    <ligand>
        <name>FAD</name>
        <dbReference type="ChEBI" id="CHEBI:57692"/>
    </ligand>
</feature>
<keyword evidence="8 16" id="KW-0560">Oxidoreductase</keyword>
<feature type="binding site" evidence="14">
    <location>
        <position position="281"/>
    </location>
    <ligand>
        <name>NAD(+)</name>
        <dbReference type="ChEBI" id="CHEBI:57540"/>
    </ligand>
</feature>
<dbReference type="InterPro" id="IPR050151">
    <property type="entry name" value="Class-I_Pyr_Nuc-Dis_Oxidored"/>
</dbReference>
<feature type="binding site" evidence="14">
    <location>
        <position position="212"/>
    </location>
    <ligand>
        <name>NAD(+)</name>
        <dbReference type="ChEBI" id="CHEBI:57540"/>
    </ligand>
</feature>